<sequence length="301" mass="33753">MESANLLSPEDKEKCKISPTLLGRQNAQSPLPWEQGKNTKLPAHLRQRGKLRLSPLQGREACAPPAQRARKTALSLTLLGRQNAQSPLPCEQGKNTKLPAHLRQVKQQSLTHLFSAESLGFPRSRVGKRALHLPKEQGRVCTLPCLREGSFTLQGGAHFWSLHPPPALNISSPTPGMFGHFAELIYARLYLINLLHSAWANRIFSINVSSLTSICAMNATNQRTLLTNERFDPTYSSVQCLWLPPYPYPRLTELGPLGNRIYRISSSTVLLRVVLDLLRVVRDLLRVVRVFTSSFLHCPYL</sequence>
<dbReference type="EMBL" id="JYDV01000053">
    <property type="protein sequence ID" value="KRZ37832.1"/>
    <property type="molecule type" value="Genomic_DNA"/>
</dbReference>
<accession>A0A0V1JSC0</accession>
<protein>
    <submittedName>
        <fullName evidence="2">Uncharacterized protein</fullName>
    </submittedName>
</protein>
<dbReference type="AlphaFoldDB" id="A0A0V1JSC0"/>
<dbReference type="Proteomes" id="UP000054826">
    <property type="component" value="Unassembled WGS sequence"/>
</dbReference>
<organism evidence="2 3">
    <name type="scientific">Trichinella pseudospiralis</name>
    <name type="common">Parasitic roundworm</name>
    <dbReference type="NCBI Taxonomy" id="6337"/>
    <lineage>
        <taxon>Eukaryota</taxon>
        <taxon>Metazoa</taxon>
        <taxon>Ecdysozoa</taxon>
        <taxon>Nematoda</taxon>
        <taxon>Enoplea</taxon>
        <taxon>Dorylaimia</taxon>
        <taxon>Trichinellida</taxon>
        <taxon>Trichinellidae</taxon>
        <taxon>Trichinella</taxon>
    </lineage>
</organism>
<reference evidence="2 3" key="1">
    <citation type="submission" date="2015-01" db="EMBL/GenBank/DDBJ databases">
        <title>Evolution of Trichinella species and genotypes.</title>
        <authorList>
            <person name="Korhonen P.K."/>
            <person name="Edoardo P."/>
            <person name="Giuseppe L.R."/>
            <person name="Gasser R.B."/>
        </authorList>
    </citation>
    <scope>NUCLEOTIDE SEQUENCE [LARGE SCALE GENOMIC DNA]</scope>
    <source>
        <strain evidence="2">ISS176</strain>
    </source>
</reference>
<evidence type="ECO:0000256" key="1">
    <source>
        <dbReference type="SAM" id="MobiDB-lite"/>
    </source>
</evidence>
<comment type="caution">
    <text evidence="2">The sequence shown here is derived from an EMBL/GenBank/DDBJ whole genome shotgun (WGS) entry which is preliminary data.</text>
</comment>
<proteinExistence type="predicted"/>
<evidence type="ECO:0000313" key="2">
    <source>
        <dbReference type="EMBL" id="KRZ37832.1"/>
    </source>
</evidence>
<evidence type="ECO:0000313" key="3">
    <source>
        <dbReference type="Proteomes" id="UP000054826"/>
    </source>
</evidence>
<feature type="region of interest" description="Disordered" evidence="1">
    <location>
        <begin position="1"/>
        <end position="37"/>
    </location>
</feature>
<gene>
    <name evidence="2" type="ORF">T4C_5141</name>
</gene>
<name>A0A0V1JSC0_TRIPS</name>